<dbReference type="VEuPathDB" id="ToxoDB:ETH2_1543000"/>
<dbReference type="EMBL" id="HG675649">
    <property type="protein sequence ID" value="CDJ41630.1"/>
    <property type="molecule type" value="Genomic_DNA"/>
</dbReference>
<dbReference type="RefSeq" id="XP_013232380.1">
    <property type="nucleotide sequence ID" value="XM_013376926.1"/>
</dbReference>
<organism evidence="3">
    <name type="scientific">Eimeria tenella</name>
    <name type="common">Coccidian parasite</name>
    <dbReference type="NCBI Taxonomy" id="5802"/>
    <lineage>
        <taxon>Eukaryota</taxon>
        <taxon>Sar</taxon>
        <taxon>Alveolata</taxon>
        <taxon>Apicomplexa</taxon>
        <taxon>Conoidasida</taxon>
        <taxon>Coccidia</taxon>
        <taxon>Eucoccidiorida</taxon>
        <taxon>Eimeriorina</taxon>
        <taxon>Eimeriidae</taxon>
        <taxon>Eimeria</taxon>
    </lineage>
</organism>
<feature type="compositionally biased region" description="Low complexity" evidence="1">
    <location>
        <begin position="253"/>
        <end position="265"/>
    </location>
</feature>
<dbReference type="GO" id="GO:0016787">
    <property type="term" value="F:hydrolase activity"/>
    <property type="evidence" value="ECO:0007669"/>
    <property type="project" value="UniProtKB-KW"/>
</dbReference>
<keyword evidence="5" id="KW-1185">Reference proteome</keyword>
<dbReference type="GeneID" id="25249783"/>
<feature type="region of interest" description="Disordered" evidence="1">
    <location>
        <begin position="318"/>
        <end position="373"/>
    </location>
</feature>
<dbReference type="SUPFAM" id="SSF53474">
    <property type="entry name" value="alpha/beta-Hydrolases"/>
    <property type="match status" value="1"/>
</dbReference>
<evidence type="ECO:0000313" key="5">
    <source>
        <dbReference type="Proteomes" id="UP000030747"/>
    </source>
</evidence>
<evidence type="ECO:0000313" key="3">
    <source>
        <dbReference type="EMBL" id="AET50735.1"/>
    </source>
</evidence>
<name>H9B9S5_EIMTE</name>
<reference evidence="4" key="3">
    <citation type="submission" date="2013-10" db="EMBL/GenBank/DDBJ databases">
        <authorList>
            <person name="Aslett M."/>
        </authorList>
    </citation>
    <scope>NUCLEOTIDE SEQUENCE [LARGE SCALE GENOMIC DNA]</scope>
    <source>
        <strain evidence="4">Houghton</strain>
    </source>
</reference>
<dbReference type="OrthoDB" id="10249433at2759"/>
<dbReference type="VEuPathDB" id="ToxoDB:ETH_00002850"/>
<dbReference type="InterPro" id="IPR029058">
    <property type="entry name" value="AB_hydrolase_fold"/>
</dbReference>
<feature type="domain" description="Serine aminopeptidase S33" evidence="2">
    <location>
        <begin position="12"/>
        <end position="112"/>
    </location>
</feature>
<keyword evidence="4" id="KW-0378">Hydrolase</keyword>
<feature type="region of interest" description="Disordered" evidence="1">
    <location>
        <begin position="230"/>
        <end position="265"/>
    </location>
</feature>
<dbReference type="PANTHER" id="PTHR12277">
    <property type="entry name" value="ALPHA/BETA HYDROLASE DOMAIN-CONTAINING PROTEIN"/>
    <property type="match status" value="1"/>
</dbReference>
<dbReference type="Proteomes" id="UP000030747">
    <property type="component" value="Unassembled WGS sequence"/>
</dbReference>
<accession>H9B9S5</accession>
<sequence length="373" mass="39089">MPHADFLAGGVGANVLVVDYRGFGNSQGVPTEKGVYTDADAALDYILQCQKVNNKDVFLFGHSLGGAVAIDLASRRGDEISGVVVENTFTSLRGALHDVLPFTKGVTWILNMIQRIKLASIDKVRSLKVPILFTSGTDDELIPSSHSEKLYEECGAKTKWRIEVRRGTHNNTYGVGGEKYAAFIREFMETATKATAKAKALAAAAAKEEQQHDLEDAGISTKALAGSALAESSSSSSSRTSTAEAPEADTKAESGGAQTETAAATAGTDAAAAGIKAAATGAAPATAAEAPQVESLLLAGLISGLLLVLLSRQMQKQRSSNSSSSSRASQSASTNAIYDDSQWEEQSSSRYTSKGTEEAQVLLEPAISETSLY</sequence>
<reference evidence="3" key="1">
    <citation type="journal article" date="2012" name="BMC Genomics">
        <title>Characterisation of full-length cDNA sequences provides insights into the Eimeria tenella transcriptome.</title>
        <authorList>
            <person name="Amiruddin N."/>
            <person name="Lee X.W."/>
            <person name="Blake D.P."/>
            <person name="Suzuki Y."/>
            <person name="Tay Y.L."/>
            <person name="Lim L.S."/>
            <person name="Tomley F.M."/>
            <person name="Watanabe J."/>
            <person name="Sugimoto C."/>
            <person name="Wan K.L."/>
        </authorList>
    </citation>
    <scope>NUCLEOTIDE SEQUENCE</scope>
    <source>
        <strain evidence="3">Houghton</strain>
    </source>
</reference>
<feature type="compositionally biased region" description="Low complexity" evidence="1">
    <location>
        <begin position="230"/>
        <end position="245"/>
    </location>
</feature>
<dbReference type="AlphaFoldDB" id="H9B9S5"/>
<feature type="compositionally biased region" description="Low complexity" evidence="1">
    <location>
        <begin position="318"/>
        <end position="333"/>
    </location>
</feature>
<feature type="compositionally biased region" description="Polar residues" evidence="1">
    <location>
        <begin position="344"/>
        <end position="354"/>
    </location>
</feature>
<dbReference type="EMBL" id="JN987512">
    <property type="protein sequence ID" value="AET50735.1"/>
    <property type="molecule type" value="mRNA"/>
</dbReference>
<dbReference type="Pfam" id="PF12146">
    <property type="entry name" value="Hydrolase_4"/>
    <property type="match status" value="1"/>
</dbReference>
<evidence type="ECO:0000256" key="1">
    <source>
        <dbReference type="SAM" id="MobiDB-lite"/>
    </source>
</evidence>
<dbReference type="PANTHER" id="PTHR12277:SF81">
    <property type="entry name" value="PROTEIN ABHD13"/>
    <property type="match status" value="1"/>
</dbReference>
<dbReference type="Gene3D" id="3.40.50.1820">
    <property type="entry name" value="alpha/beta hydrolase"/>
    <property type="match status" value="1"/>
</dbReference>
<protein>
    <submittedName>
        <fullName evidence="4">Hydrolase of the alpha/beta superfamily, related</fullName>
    </submittedName>
</protein>
<reference evidence="4" key="2">
    <citation type="submission" date="2013-10" db="EMBL/GenBank/DDBJ databases">
        <title>Genomic analysis of the causative agents of coccidiosis in chickens.</title>
        <authorList>
            <person name="Reid A.J."/>
            <person name="Blake D."/>
            <person name="Billington K."/>
            <person name="Browne H."/>
            <person name="Dunn M."/>
            <person name="Hung S."/>
            <person name="Kawahara F."/>
            <person name="Miranda-Saavedra D."/>
            <person name="Mourier T."/>
            <person name="Nagra H."/>
            <person name="Otto T.D."/>
            <person name="Rawlings N."/>
            <person name="Sanchez A."/>
            <person name="Sanders M."/>
            <person name="Subramaniam C."/>
            <person name="Tay Y."/>
            <person name="Dear P."/>
            <person name="Doerig C."/>
            <person name="Gruber A."/>
            <person name="Parkinson J."/>
            <person name="Shirley M."/>
            <person name="Wan K.L."/>
            <person name="Berriman M."/>
            <person name="Tomley F."/>
            <person name="Pain A."/>
        </authorList>
    </citation>
    <scope>NUCLEOTIDE SEQUENCE [LARGE SCALE GENOMIC DNA]</scope>
    <source>
        <strain evidence="4">Houghton</strain>
    </source>
</reference>
<evidence type="ECO:0000259" key="2">
    <source>
        <dbReference type="Pfam" id="PF12146"/>
    </source>
</evidence>
<dbReference type="InterPro" id="IPR022742">
    <property type="entry name" value="Hydrolase_4"/>
</dbReference>
<evidence type="ECO:0000313" key="4">
    <source>
        <dbReference type="EMBL" id="CDJ41630.1"/>
    </source>
</evidence>
<proteinExistence type="evidence at transcript level"/>
<gene>
    <name evidence="4" type="ORF">ETH_00002850</name>
</gene>